<dbReference type="Proteomes" id="UP000304953">
    <property type="component" value="Unassembled WGS sequence"/>
</dbReference>
<proteinExistence type="predicted"/>
<protein>
    <submittedName>
        <fullName evidence="1">Uncharacterized protein</fullName>
    </submittedName>
</protein>
<evidence type="ECO:0000313" key="2">
    <source>
        <dbReference type="Proteomes" id="UP000304953"/>
    </source>
</evidence>
<accession>A0AC61RYB1</accession>
<name>A0AC61RYB1_9FIRM</name>
<dbReference type="EMBL" id="SRYA01000012">
    <property type="protein sequence ID" value="TGY96879.1"/>
    <property type="molecule type" value="Genomic_DNA"/>
</dbReference>
<reference evidence="1" key="1">
    <citation type="submission" date="2019-04" db="EMBL/GenBank/DDBJ databases">
        <title>Microbes associate with the intestines of laboratory mice.</title>
        <authorList>
            <person name="Navarre W."/>
            <person name="Wong E."/>
            <person name="Huang K."/>
            <person name="Tropini C."/>
            <person name="Ng K."/>
            <person name="Yu B."/>
        </authorList>
    </citation>
    <scope>NUCLEOTIDE SEQUENCE</scope>
    <source>
        <strain evidence="1">NM01_1-7b</strain>
    </source>
</reference>
<comment type="caution">
    <text evidence="1">The sequence shown here is derived from an EMBL/GenBank/DDBJ whole genome shotgun (WGS) entry which is preliminary data.</text>
</comment>
<gene>
    <name evidence="1" type="ORF">E5329_07745</name>
</gene>
<organism evidence="1 2">
    <name type="scientific">Petralouisia muris</name>
    <dbReference type="NCBI Taxonomy" id="3032872"/>
    <lineage>
        <taxon>Bacteria</taxon>
        <taxon>Bacillati</taxon>
        <taxon>Bacillota</taxon>
        <taxon>Clostridia</taxon>
        <taxon>Lachnospirales</taxon>
        <taxon>Lachnospiraceae</taxon>
        <taxon>Petralouisia</taxon>
    </lineage>
</organism>
<keyword evidence="2" id="KW-1185">Reference proteome</keyword>
<sequence>MHIVKRIKKRLKAWRNHVDVAEVQALYDYLRKDILNKADILELLKSEDFSSLVDMAVYAEPGGMALWTAIQAAFCMGYEAGKEGRHSEQK</sequence>
<evidence type="ECO:0000313" key="1">
    <source>
        <dbReference type="EMBL" id="TGY96879.1"/>
    </source>
</evidence>